<sequence>MSQFIMPDFITHCNYPLKSHPYGDMAGELSAEWYQRAFPNFTPANEKKLAMLLAGKLCGYIYNDADDDHLQASCDLMHLILYYGDVTDDLDTHENKVYADVMMNALRFPHGYRPLHGEKSNSGEEPTLSKLTRQFWLSCLPDAPSGFQTRFVEDINLFLAARHIQAIQRKNRIIPSIEQYMDIRRDSSAYKPLFDFLEYTLEIDIPDEVMDHPVVQALKDCTNDFCTWANDIYSYNKEQACGDTYNLVVLFMKQYGLKLQDAIDVVGDMCFTVLDRFEMYKTQLPSWNDKIDKDIARYINGLENWIVGCLHWGFMSNRYFGTEGLRIKETRVVKLLPRQTKNVGRDDHTSTHNKPLQPRTPLNQQSQQQQPSDAELVEPPSDSISCLAFSPVADFLAVGSWDCSVRIYEVAPNGQSQGKAMYNHEGPVFDVCWTKDGLKVISVGGDKLARAFDLATGQSSQVGVHDAPIKSCRWVDAAGSGYLVTGSWDKTIKYWNLQSPNPIATVSLPERCYSMDVIYPLLVVATAERHIVIIDLNNPQTISKVINSPLKWQTRCVACFPSGNGFAIGSIEGRVAIHYVDEKETSSNFSFRCHRREDTATKKTEIYAVNIILFHKVFGTFITAGSDGGMHTWDKDLRSLVKTLERSPGPITGCGFNHNGTILAYAVSYDWSKGHAGMVPGAPNKILLHLVKEDDVSKKRK</sequence>
<dbReference type="Pfam" id="PF00400">
    <property type="entry name" value="WD40"/>
    <property type="match status" value="2"/>
</dbReference>
<name>A0AAV5A0G5_9AGAM</name>
<dbReference type="InterPro" id="IPR008949">
    <property type="entry name" value="Isoprenoid_synthase_dom_sf"/>
</dbReference>
<evidence type="ECO:0000256" key="1">
    <source>
        <dbReference type="ARBA" id="ARBA00007830"/>
    </source>
</evidence>
<dbReference type="PANTHER" id="PTHR10971">
    <property type="entry name" value="MRNA EXPORT FACTOR AND BUB3"/>
    <property type="match status" value="1"/>
</dbReference>
<dbReference type="PROSITE" id="PS50082">
    <property type="entry name" value="WD_REPEATS_2"/>
    <property type="match status" value="2"/>
</dbReference>
<comment type="caution">
    <text evidence="6">The sequence shown here is derived from an EMBL/GenBank/DDBJ whole genome shotgun (WGS) entry which is preliminary data.</text>
</comment>
<feature type="repeat" description="WD" evidence="4">
    <location>
        <begin position="421"/>
        <end position="462"/>
    </location>
</feature>
<keyword evidence="3" id="KW-0677">Repeat</keyword>
<dbReference type="InterPro" id="IPR036322">
    <property type="entry name" value="WD40_repeat_dom_sf"/>
</dbReference>
<dbReference type="AlphaFoldDB" id="A0AAV5A0G5"/>
<keyword evidence="7" id="KW-1185">Reference proteome</keyword>
<protein>
    <submittedName>
        <fullName evidence="6">Uncharacterized protein</fullName>
    </submittedName>
</protein>
<dbReference type="Proteomes" id="UP001050691">
    <property type="component" value="Unassembled WGS sequence"/>
</dbReference>
<accession>A0AAV5A0G5</accession>
<dbReference type="SMART" id="SM00320">
    <property type="entry name" value="WD40"/>
    <property type="match status" value="5"/>
</dbReference>
<dbReference type="SUPFAM" id="SSF48576">
    <property type="entry name" value="Terpenoid synthases"/>
    <property type="match status" value="1"/>
</dbReference>
<proteinExistence type="inferred from homology"/>
<dbReference type="Gene3D" id="2.130.10.10">
    <property type="entry name" value="YVTN repeat-like/Quinoprotein amine dehydrogenase"/>
    <property type="match status" value="1"/>
</dbReference>
<dbReference type="Pfam" id="PF19086">
    <property type="entry name" value="Terpene_syn_C_2"/>
    <property type="match status" value="1"/>
</dbReference>
<evidence type="ECO:0000313" key="6">
    <source>
        <dbReference type="EMBL" id="GJJ08117.1"/>
    </source>
</evidence>
<evidence type="ECO:0000256" key="4">
    <source>
        <dbReference type="PROSITE-ProRule" id="PRU00221"/>
    </source>
</evidence>
<evidence type="ECO:0000313" key="7">
    <source>
        <dbReference type="Proteomes" id="UP001050691"/>
    </source>
</evidence>
<reference evidence="6" key="1">
    <citation type="submission" date="2021-10" db="EMBL/GenBank/DDBJ databases">
        <title>De novo Genome Assembly of Clathrus columnatus (Basidiomycota, Fungi) Using Illumina and Nanopore Sequence Data.</title>
        <authorList>
            <person name="Ogiso-Tanaka E."/>
            <person name="Itagaki H."/>
            <person name="Hosoya T."/>
            <person name="Hosaka K."/>
        </authorList>
    </citation>
    <scope>NUCLEOTIDE SEQUENCE</scope>
    <source>
        <strain evidence="6">MO-923</strain>
    </source>
</reference>
<dbReference type="InterPro" id="IPR015943">
    <property type="entry name" value="WD40/YVTN_repeat-like_dom_sf"/>
</dbReference>
<feature type="region of interest" description="Disordered" evidence="5">
    <location>
        <begin position="338"/>
        <end position="379"/>
    </location>
</feature>
<organism evidence="6 7">
    <name type="scientific">Clathrus columnatus</name>
    <dbReference type="NCBI Taxonomy" id="1419009"/>
    <lineage>
        <taxon>Eukaryota</taxon>
        <taxon>Fungi</taxon>
        <taxon>Dikarya</taxon>
        <taxon>Basidiomycota</taxon>
        <taxon>Agaricomycotina</taxon>
        <taxon>Agaricomycetes</taxon>
        <taxon>Phallomycetidae</taxon>
        <taxon>Phallales</taxon>
        <taxon>Clathraceae</taxon>
        <taxon>Clathrus</taxon>
    </lineage>
</organism>
<feature type="repeat" description="WD" evidence="4">
    <location>
        <begin position="462"/>
        <end position="505"/>
    </location>
</feature>
<evidence type="ECO:0000256" key="3">
    <source>
        <dbReference type="ARBA" id="ARBA00022737"/>
    </source>
</evidence>
<dbReference type="SUPFAM" id="SSF50978">
    <property type="entry name" value="WD40 repeat-like"/>
    <property type="match status" value="1"/>
</dbReference>
<comment type="similarity">
    <text evidence="1">Belongs to the WD repeat rae1 family.</text>
</comment>
<dbReference type="FunFam" id="2.130.10.10:FF:000190">
    <property type="entry name" value="Nuclear pore complex subunit"/>
    <property type="match status" value="1"/>
</dbReference>
<evidence type="ECO:0000256" key="5">
    <source>
        <dbReference type="SAM" id="MobiDB-lite"/>
    </source>
</evidence>
<dbReference type="Gene3D" id="1.10.600.10">
    <property type="entry name" value="Farnesyl Diphosphate Synthase"/>
    <property type="match status" value="1"/>
</dbReference>
<dbReference type="EMBL" id="BPWL01000003">
    <property type="protein sequence ID" value="GJJ08117.1"/>
    <property type="molecule type" value="Genomic_DNA"/>
</dbReference>
<gene>
    <name evidence="6" type="ORF">Clacol_002325</name>
</gene>
<dbReference type="InterPro" id="IPR001680">
    <property type="entry name" value="WD40_rpt"/>
</dbReference>
<keyword evidence="2 4" id="KW-0853">WD repeat</keyword>
<evidence type="ECO:0000256" key="2">
    <source>
        <dbReference type="ARBA" id="ARBA00022574"/>
    </source>
</evidence>